<comment type="caution">
    <text evidence="1">The sequence shown here is derived from an EMBL/GenBank/DDBJ whole genome shotgun (WGS) entry which is preliminary data.</text>
</comment>
<evidence type="ECO:0000313" key="1">
    <source>
        <dbReference type="EMBL" id="ERK04878.1"/>
    </source>
</evidence>
<proteinExistence type="predicted"/>
<accession>A0ABP2YP47</accession>
<keyword evidence="2" id="KW-1185">Reference proteome</keyword>
<dbReference type="Proteomes" id="UP000016646">
    <property type="component" value="Unassembled WGS sequence"/>
</dbReference>
<gene>
    <name evidence="1" type="ORF">HMPREF0860_0963</name>
</gene>
<name>A0ABP2YP47_TRESO</name>
<evidence type="ECO:0000313" key="2">
    <source>
        <dbReference type="Proteomes" id="UP000016646"/>
    </source>
</evidence>
<dbReference type="EMBL" id="AVQI01000009">
    <property type="protein sequence ID" value="ERK04878.1"/>
    <property type="molecule type" value="Genomic_DNA"/>
</dbReference>
<sequence length="42" mass="4852">MLFLSKKLSKKIIKKNLTALKTRATILIKIIYKTIFQIGETT</sequence>
<organism evidence="1 2">
    <name type="scientific">Treponema socranskii subsp. socranskii VPI DR56BR1116 = ATCC 35536</name>
    <dbReference type="NCBI Taxonomy" id="1125725"/>
    <lineage>
        <taxon>Bacteria</taxon>
        <taxon>Pseudomonadati</taxon>
        <taxon>Spirochaetota</taxon>
        <taxon>Spirochaetia</taxon>
        <taxon>Spirochaetales</taxon>
        <taxon>Treponemataceae</taxon>
        <taxon>Treponema</taxon>
    </lineage>
</organism>
<protein>
    <submittedName>
        <fullName evidence="1">Uncharacterized protein</fullName>
    </submittedName>
</protein>
<reference evidence="1 2" key="1">
    <citation type="submission" date="2013-08" db="EMBL/GenBank/DDBJ databases">
        <authorList>
            <person name="Durkin A.S."/>
            <person name="Haft D.R."/>
            <person name="McCorrison J."/>
            <person name="Torralba M."/>
            <person name="Gillis M."/>
            <person name="Haft D.H."/>
            <person name="Methe B."/>
            <person name="Sutton G."/>
            <person name="Nelson K.E."/>
        </authorList>
    </citation>
    <scope>NUCLEOTIDE SEQUENCE [LARGE SCALE GENOMIC DNA]</scope>
    <source>
        <strain evidence="1 2">ATCC 35536</strain>
    </source>
</reference>